<evidence type="ECO:0000256" key="10">
    <source>
        <dbReference type="ARBA" id="ARBA00032707"/>
    </source>
</evidence>
<dbReference type="KEGG" id="pyr:P186_2093"/>
<dbReference type="EC" id="3.6.1.27" evidence="3"/>
<dbReference type="InterPro" id="IPR003824">
    <property type="entry name" value="UppP"/>
</dbReference>
<dbReference type="PANTHER" id="PTHR30622:SF2">
    <property type="entry name" value="UNDECAPRENYL-DIPHOSPHATASE"/>
    <property type="match status" value="1"/>
</dbReference>
<feature type="transmembrane region" description="Helical" evidence="12">
    <location>
        <begin position="187"/>
        <end position="207"/>
    </location>
</feature>
<dbReference type="HOGENOM" id="CLU_060296_1_2_2"/>
<evidence type="ECO:0000256" key="8">
    <source>
        <dbReference type="ARBA" id="ARBA00022989"/>
    </source>
</evidence>
<dbReference type="EMBL" id="CP003098">
    <property type="protein sequence ID" value="AET33485.1"/>
    <property type="molecule type" value="Genomic_DNA"/>
</dbReference>
<evidence type="ECO:0000313" key="14">
    <source>
        <dbReference type="Proteomes" id="UP000005867"/>
    </source>
</evidence>
<comment type="subcellular location">
    <subcellularLocation>
        <location evidence="1">Cell membrane</location>
        <topology evidence="1">Multi-pass membrane protein</topology>
    </subcellularLocation>
</comment>
<dbReference type="GO" id="GO:0005886">
    <property type="term" value="C:plasma membrane"/>
    <property type="evidence" value="ECO:0007669"/>
    <property type="project" value="UniProtKB-SubCell"/>
</dbReference>
<evidence type="ECO:0000256" key="1">
    <source>
        <dbReference type="ARBA" id="ARBA00004651"/>
    </source>
</evidence>
<dbReference type="Proteomes" id="UP000005867">
    <property type="component" value="Chromosome"/>
</dbReference>
<evidence type="ECO:0000256" key="11">
    <source>
        <dbReference type="ARBA" id="ARBA00047594"/>
    </source>
</evidence>
<dbReference type="eggNOG" id="arCOG04761">
    <property type="taxonomic scope" value="Archaea"/>
</dbReference>
<feature type="transmembrane region" description="Helical" evidence="12">
    <location>
        <begin position="219"/>
        <end position="240"/>
    </location>
</feature>
<dbReference type="RefSeq" id="WP_014289310.1">
    <property type="nucleotide sequence ID" value="NC_016645.1"/>
</dbReference>
<dbReference type="PANTHER" id="PTHR30622">
    <property type="entry name" value="UNDECAPRENYL-DIPHOSPHATASE"/>
    <property type="match status" value="1"/>
</dbReference>
<evidence type="ECO:0000256" key="7">
    <source>
        <dbReference type="ARBA" id="ARBA00022801"/>
    </source>
</evidence>
<evidence type="ECO:0000256" key="4">
    <source>
        <dbReference type="ARBA" id="ARBA00021581"/>
    </source>
</evidence>
<dbReference type="OrthoDB" id="65864at2157"/>
<keyword evidence="5" id="KW-1003">Cell membrane</keyword>
<dbReference type="Pfam" id="PF02673">
    <property type="entry name" value="BacA"/>
    <property type="match status" value="1"/>
</dbReference>
<keyword evidence="6 12" id="KW-0812">Transmembrane</keyword>
<accession>G7VAQ7</accession>
<organism evidence="13 14">
    <name type="scientific">Pyrobaculum ferrireducens</name>
    <dbReference type="NCBI Taxonomy" id="1104324"/>
    <lineage>
        <taxon>Archaea</taxon>
        <taxon>Thermoproteota</taxon>
        <taxon>Thermoprotei</taxon>
        <taxon>Thermoproteales</taxon>
        <taxon>Thermoproteaceae</taxon>
        <taxon>Pyrobaculum</taxon>
    </lineage>
</organism>
<feature type="transmembrane region" description="Helical" evidence="12">
    <location>
        <begin position="81"/>
        <end position="101"/>
    </location>
</feature>
<dbReference type="BioCyc" id="PSP1104324:GJSN-2042-MONOMER"/>
<proteinExistence type="inferred from homology"/>
<feature type="transmembrane region" description="Helical" evidence="12">
    <location>
        <begin position="246"/>
        <end position="266"/>
    </location>
</feature>
<evidence type="ECO:0000256" key="2">
    <source>
        <dbReference type="ARBA" id="ARBA00010621"/>
    </source>
</evidence>
<reference evidence="13 14" key="1">
    <citation type="journal article" date="2012" name="J. Bacteriol.">
        <title>Complete genome sequence of strain 1860, a crenarchaeon of the genus pyrobaculum able to grow with various electron acceptors.</title>
        <authorList>
            <person name="Mardanov A.V."/>
            <person name="Gumerov V.M."/>
            <person name="Slobodkina G.B."/>
            <person name="Beletsky A.V."/>
            <person name="Bonch-Osmolovskaya E.A."/>
            <person name="Ravin N.V."/>
            <person name="Skryabin K.G."/>
        </authorList>
    </citation>
    <scope>NUCLEOTIDE SEQUENCE [LARGE SCALE GENOMIC DNA]</scope>
    <source>
        <strain evidence="13 14">1860</strain>
    </source>
</reference>
<evidence type="ECO:0000256" key="3">
    <source>
        <dbReference type="ARBA" id="ARBA00012374"/>
    </source>
</evidence>
<evidence type="ECO:0000256" key="5">
    <source>
        <dbReference type="ARBA" id="ARBA00022475"/>
    </source>
</evidence>
<evidence type="ECO:0000313" key="13">
    <source>
        <dbReference type="EMBL" id="AET33485.1"/>
    </source>
</evidence>
<feature type="transmembrane region" description="Helical" evidence="12">
    <location>
        <begin position="113"/>
        <end position="131"/>
    </location>
</feature>
<sequence length="268" mass="27885">MNLGDALLLGVVQGVSEWLPISSKTQIMLISTALFKSPPQYAYSLGLFLEAASVIAALIYFRGLYLKALRGLLGDREGRRWLTYMVVTTIVTGAVGVPLYYLARKSLLAGQSAGWLMIALGAAVMLNAVILQRAKSAAGLKSFGQMSLREMALVGLAQALSVLPGVSRSGATTTTLLLLGYKPEEAFKASFVLVPIAGLGATVLSYIAEGDGVATAEALAAMAFGVVVSIATIKALLEFAKSKHVVLVNAVVGLLAIAGGILRITLGS</sequence>
<name>G7VAQ7_9CREN</name>
<dbReference type="GO" id="GO:0050380">
    <property type="term" value="F:undecaprenyl-diphosphatase activity"/>
    <property type="evidence" value="ECO:0007669"/>
    <property type="project" value="UniProtKB-EC"/>
</dbReference>
<evidence type="ECO:0000256" key="6">
    <source>
        <dbReference type="ARBA" id="ARBA00022692"/>
    </source>
</evidence>
<protein>
    <recommendedName>
        <fullName evidence="4">Undecaprenyl-diphosphatase</fullName>
        <ecNumber evidence="3">3.6.1.27</ecNumber>
    </recommendedName>
    <alternativeName>
        <fullName evidence="10">Undecaprenyl pyrophosphate phosphatase</fullName>
    </alternativeName>
</protein>
<keyword evidence="9 12" id="KW-0472">Membrane</keyword>
<dbReference type="GeneID" id="11596580"/>
<keyword evidence="14" id="KW-1185">Reference proteome</keyword>
<dbReference type="AlphaFoldDB" id="G7VAQ7"/>
<evidence type="ECO:0000256" key="9">
    <source>
        <dbReference type="ARBA" id="ARBA00023136"/>
    </source>
</evidence>
<comment type="similarity">
    <text evidence="2">Belongs to the UppP family.</text>
</comment>
<comment type="catalytic activity">
    <reaction evidence="11">
        <text>di-trans,octa-cis-undecaprenyl diphosphate + H2O = di-trans,octa-cis-undecaprenyl phosphate + phosphate + H(+)</text>
        <dbReference type="Rhea" id="RHEA:28094"/>
        <dbReference type="ChEBI" id="CHEBI:15377"/>
        <dbReference type="ChEBI" id="CHEBI:15378"/>
        <dbReference type="ChEBI" id="CHEBI:43474"/>
        <dbReference type="ChEBI" id="CHEBI:58405"/>
        <dbReference type="ChEBI" id="CHEBI:60392"/>
        <dbReference type="EC" id="3.6.1.27"/>
    </reaction>
</comment>
<keyword evidence="8 12" id="KW-1133">Transmembrane helix</keyword>
<evidence type="ECO:0000256" key="12">
    <source>
        <dbReference type="SAM" id="Phobius"/>
    </source>
</evidence>
<feature type="transmembrane region" description="Helical" evidence="12">
    <location>
        <begin position="41"/>
        <end position="61"/>
    </location>
</feature>
<keyword evidence="7" id="KW-0378">Hydrolase</keyword>
<gene>
    <name evidence="13" type="ORF">P186_2093</name>
</gene>
<dbReference type="STRING" id="1104324.P186_2093"/>